<feature type="compositionally biased region" description="Basic residues" evidence="5">
    <location>
        <begin position="48"/>
        <end position="58"/>
    </location>
</feature>
<reference evidence="8" key="1">
    <citation type="submission" date="2017-09" db="EMBL/GenBank/DDBJ databases">
        <title>Depth-based differentiation of microbial function through sediment-hosted aquifers and enrichment of novel symbionts in the deep terrestrial subsurface.</title>
        <authorList>
            <person name="Probst A.J."/>
            <person name="Ladd B."/>
            <person name="Jarett J.K."/>
            <person name="Geller-Mcgrath D.E."/>
            <person name="Sieber C.M.K."/>
            <person name="Emerson J.B."/>
            <person name="Anantharaman K."/>
            <person name="Thomas B.C."/>
            <person name="Malmstrom R."/>
            <person name="Stieglmeier M."/>
            <person name="Klingl A."/>
            <person name="Woyke T."/>
            <person name="Ryan C.M."/>
            <person name="Banfield J.F."/>
        </authorList>
    </citation>
    <scope>NUCLEOTIDE SEQUENCE [LARGE SCALE GENOMIC DNA]</scope>
</reference>
<dbReference type="InterPro" id="IPR042173">
    <property type="entry name" value="RNase_J_2"/>
</dbReference>
<keyword evidence="4" id="KW-0694">RNA-binding</keyword>
<comment type="caution">
    <text evidence="7">The sequence shown here is derived from an EMBL/GenBank/DDBJ whole genome shotgun (WGS) entry which is preliminary data.</text>
</comment>
<dbReference type="SMART" id="SM00849">
    <property type="entry name" value="Lactamase_B"/>
    <property type="match status" value="1"/>
</dbReference>
<dbReference type="InterPro" id="IPR004613">
    <property type="entry name" value="RNase_J"/>
</dbReference>
<dbReference type="GO" id="GO:0004527">
    <property type="term" value="F:exonuclease activity"/>
    <property type="evidence" value="ECO:0007669"/>
    <property type="project" value="UniProtKB-KW"/>
</dbReference>
<dbReference type="EMBL" id="PFBJ01000006">
    <property type="protein sequence ID" value="PIT91264.1"/>
    <property type="molecule type" value="Genomic_DNA"/>
</dbReference>
<feature type="region of interest" description="Disordered" evidence="5">
    <location>
        <begin position="1"/>
        <end position="77"/>
    </location>
</feature>
<dbReference type="PANTHER" id="PTHR43694:SF1">
    <property type="entry name" value="RIBONUCLEASE J"/>
    <property type="match status" value="1"/>
</dbReference>
<keyword evidence="1" id="KW-0963">Cytoplasm</keyword>
<dbReference type="InterPro" id="IPR055132">
    <property type="entry name" value="RNase_J_b_CASP"/>
</dbReference>
<sequence>MTPPRKQPAHAGTRPSSRPQTQRSGTRSSAPNKTGRTNTNRKTSGRNANRRGARKPHERRPSASPYTTPKKKDDVVPPVEADTVRIIPLGGVEEVGRNMALVETAEDMVVIDVGFQFVAEDAPGVDYILPNTRYIEERKEKLRAVIITHGHLDHIGGIPYIMDRIGNPPIYTSELTAIMIKKRNEEFPHMKGADIKVLDSHVPVTLGSIKLRTFPVTHSIPDSTGVILETKHGNVLLSGDLKLDHVDGKPSKKEEENFGRLGKEKNLILIADSTNAEKDGFSIPEQRVYDTLEEIIRNTKGRLIIGTFASQFERMIKIIEVCEKLGKKVATEGRSIRTNLEIAEKANRLKPKKGTLISAQEMSDCPPDKIVILATGAQGEEFAALSRIATNNHRFIKLNRRDTIVLSSSVIPGNEVSVQRLKDNLYRHAGKVIHYRASDVHSTGHGNTGELVWIREQVKPKFFMPGYGYHSMLRCHATAQIEAGFPEKNIVVPDNGTIVDIKNGETMTVLKEKAPSSPMMVDGFSIGDVQDVVIRDRKSLAQDGMFVVIITLNLKTGKLRKSPDIISRGFVYLRESQDLLQQVRLLIKKNVEDTTKGMYPINIDYVKDNLTDATAAFLFQKTNKHPIVIPVIVGV</sequence>
<proteinExistence type="predicted"/>
<evidence type="ECO:0000313" key="7">
    <source>
        <dbReference type="EMBL" id="PIT91264.1"/>
    </source>
</evidence>
<dbReference type="Pfam" id="PF22505">
    <property type="entry name" value="RNase_J_b_CASP"/>
    <property type="match status" value="1"/>
</dbReference>
<dbReference type="InterPro" id="IPR036866">
    <property type="entry name" value="RibonucZ/Hydroxyglut_hydro"/>
</dbReference>
<dbReference type="Pfam" id="PF17770">
    <property type="entry name" value="RNase_J_C"/>
    <property type="match status" value="1"/>
</dbReference>
<dbReference type="AlphaFoldDB" id="A0A2M6WEU2"/>
<evidence type="ECO:0000256" key="2">
    <source>
        <dbReference type="ARBA" id="ARBA00022722"/>
    </source>
</evidence>
<keyword evidence="3" id="KW-0378">Hydrolase</keyword>
<dbReference type="CDD" id="cd07714">
    <property type="entry name" value="RNaseJ_MBL-fold"/>
    <property type="match status" value="1"/>
</dbReference>
<dbReference type="Gene3D" id="3.10.20.580">
    <property type="match status" value="1"/>
</dbReference>
<evidence type="ECO:0000256" key="3">
    <source>
        <dbReference type="ARBA" id="ARBA00022839"/>
    </source>
</evidence>
<evidence type="ECO:0000256" key="5">
    <source>
        <dbReference type="SAM" id="MobiDB-lite"/>
    </source>
</evidence>
<dbReference type="GO" id="GO:0046872">
    <property type="term" value="F:metal ion binding"/>
    <property type="evidence" value="ECO:0007669"/>
    <property type="project" value="InterPro"/>
</dbReference>
<keyword evidence="3" id="KW-0269">Exonuclease</keyword>
<evidence type="ECO:0000259" key="6">
    <source>
        <dbReference type="SMART" id="SM00849"/>
    </source>
</evidence>
<evidence type="ECO:0000256" key="1">
    <source>
        <dbReference type="ARBA" id="ARBA00022490"/>
    </source>
</evidence>
<evidence type="ECO:0000256" key="4">
    <source>
        <dbReference type="ARBA" id="ARBA00022884"/>
    </source>
</evidence>
<protein>
    <recommendedName>
        <fullName evidence="6">Metallo-beta-lactamase domain-containing protein</fullName>
    </recommendedName>
</protein>
<dbReference type="PANTHER" id="PTHR43694">
    <property type="entry name" value="RIBONUCLEASE J"/>
    <property type="match status" value="1"/>
</dbReference>
<feature type="compositionally biased region" description="Polar residues" evidence="5">
    <location>
        <begin position="14"/>
        <end position="31"/>
    </location>
</feature>
<dbReference type="Gene3D" id="3.60.15.10">
    <property type="entry name" value="Ribonuclease Z/Hydroxyacylglutathione hydrolase-like"/>
    <property type="match status" value="1"/>
</dbReference>
<dbReference type="SUPFAM" id="SSF56281">
    <property type="entry name" value="Metallo-hydrolase/oxidoreductase"/>
    <property type="match status" value="1"/>
</dbReference>
<gene>
    <name evidence="7" type="ORF">COU17_01390</name>
</gene>
<dbReference type="InterPro" id="IPR041636">
    <property type="entry name" value="RNase_J_C"/>
</dbReference>
<dbReference type="Pfam" id="PF00753">
    <property type="entry name" value="Lactamase_B"/>
    <property type="match status" value="1"/>
</dbReference>
<dbReference type="Proteomes" id="UP000228809">
    <property type="component" value="Unassembled WGS sequence"/>
</dbReference>
<accession>A0A2M6WEU2</accession>
<evidence type="ECO:0000313" key="8">
    <source>
        <dbReference type="Proteomes" id="UP000228809"/>
    </source>
</evidence>
<dbReference type="GO" id="GO:0003723">
    <property type="term" value="F:RNA binding"/>
    <property type="evidence" value="ECO:0007669"/>
    <property type="project" value="UniProtKB-KW"/>
</dbReference>
<name>A0A2M6WEU2_9BACT</name>
<feature type="compositionally biased region" description="Low complexity" evidence="5">
    <location>
        <begin position="32"/>
        <end position="47"/>
    </location>
</feature>
<dbReference type="NCBIfam" id="TIGR00649">
    <property type="entry name" value="MG423"/>
    <property type="match status" value="1"/>
</dbReference>
<organism evidence="7 8">
    <name type="scientific">Candidatus Kaiserbacteria bacterium CG10_big_fil_rev_8_21_14_0_10_49_17</name>
    <dbReference type="NCBI Taxonomy" id="1974609"/>
    <lineage>
        <taxon>Bacteria</taxon>
        <taxon>Candidatus Kaiseribacteriota</taxon>
    </lineage>
</organism>
<dbReference type="Gene3D" id="3.40.50.10710">
    <property type="entry name" value="Metallo-hydrolase/oxidoreductase"/>
    <property type="match status" value="1"/>
</dbReference>
<dbReference type="InterPro" id="IPR001279">
    <property type="entry name" value="Metallo-B-lactamas"/>
</dbReference>
<feature type="domain" description="Metallo-beta-lactamase" evidence="6">
    <location>
        <begin position="96"/>
        <end position="292"/>
    </location>
</feature>
<keyword evidence="2" id="KW-0540">Nuclease</keyword>